<accession>A0A9J6GG12</accession>
<evidence type="ECO:0000313" key="1">
    <source>
        <dbReference type="EMBL" id="KAH9373408.1"/>
    </source>
</evidence>
<comment type="caution">
    <text evidence="1">The sequence shown here is derived from an EMBL/GenBank/DDBJ whole genome shotgun (WGS) entry which is preliminary data.</text>
</comment>
<dbReference type="EMBL" id="JABSTR010000006">
    <property type="protein sequence ID" value="KAH9373408.1"/>
    <property type="molecule type" value="Genomic_DNA"/>
</dbReference>
<organism evidence="1 2">
    <name type="scientific">Haemaphysalis longicornis</name>
    <name type="common">Bush tick</name>
    <dbReference type="NCBI Taxonomy" id="44386"/>
    <lineage>
        <taxon>Eukaryota</taxon>
        <taxon>Metazoa</taxon>
        <taxon>Ecdysozoa</taxon>
        <taxon>Arthropoda</taxon>
        <taxon>Chelicerata</taxon>
        <taxon>Arachnida</taxon>
        <taxon>Acari</taxon>
        <taxon>Parasitiformes</taxon>
        <taxon>Ixodida</taxon>
        <taxon>Ixodoidea</taxon>
        <taxon>Ixodidae</taxon>
        <taxon>Haemaphysalinae</taxon>
        <taxon>Haemaphysalis</taxon>
    </lineage>
</organism>
<dbReference type="VEuPathDB" id="VectorBase:HLOH_047740"/>
<dbReference type="AlphaFoldDB" id="A0A9J6GG12"/>
<proteinExistence type="predicted"/>
<name>A0A9J6GG12_HAELO</name>
<dbReference type="Proteomes" id="UP000821853">
    <property type="component" value="Chromosome 4"/>
</dbReference>
<dbReference type="OrthoDB" id="430044at2759"/>
<protein>
    <submittedName>
        <fullName evidence="1">Uncharacterized protein</fullName>
    </submittedName>
</protein>
<keyword evidence="2" id="KW-1185">Reference proteome</keyword>
<reference evidence="1 2" key="1">
    <citation type="journal article" date="2020" name="Cell">
        <title>Large-Scale Comparative Analyses of Tick Genomes Elucidate Their Genetic Diversity and Vector Capacities.</title>
        <authorList>
            <consortium name="Tick Genome and Microbiome Consortium (TIGMIC)"/>
            <person name="Jia N."/>
            <person name="Wang J."/>
            <person name="Shi W."/>
            <person name="Du L."/>
            <person name="Sun Y."/>
            <person name="Zhan W."/>
            <person name="Jiang J.F."/>
            <person name="Wang Q."/>
            <person name="Zhang B."/>
            <person name="Ji P."/>
            <person name="Bell-Sakyi L."/>
            <person name="Cui X.M."/>
            <person name="Yuan T.T."/>
            <person name="Jiang B.G."/>
            <person name="Yang W.F."/>
            <person name="Lam T.T."/>
            <person name="Chang Q.C."/>
            <person name="Ding S.J."/>
            <person name="Wang X.J."/>
            <person name="Zhu J.G."/>
            <person name="Ruan X.D."/>
            <person name="Zhao L."/>
            <person name="Wei J.T."/>
            <person name="Ye R.Z."/>
            <person name="Que T.C."/>
            <person name="Du C.H."/>
            <person name="Zhou Y.H."/>
            <person name="Cheng J.X."/>
            <person name="Dai P.F."/>
            <person name="Guo W.B."/>
            <person name="Han X.H."/>
            <person name="Huang E.J."/>
            <person name="Li L.F."/>
            <person name="Wei W."/>
            <person name="Gao Y.C."/>
            <person name="Liu J.Z."/>
            <person name="Shao H.Z."/>
            <person name="Wang X."/>
            <person name="Wang C.C."/>
            <person name="Yang T.C."/>
            <person name="Huo Q.B."/>
            <person name="Li W."/>
            <person name="Chen H.Y."/>
            <person name="Chen S.E."/>
            <person name="Zhou L.G."/>
            <person name="Ni X.B."/>
            <person name="Tian J.H."/>
            <person name="Sheng Y."/>
            <person name="Liu T."/>
            <person name="Pan Y.S."/>
            <person name="Xia L.Y."/>
            <person name="Li J."/>
            <person name="Zhao F."/>
            <person name="Cao W.C."/>
        </authorList>
    </citation>
    <scope>NUCLEOTIDE SEQUENCE [LARGE SCALE GENOMIC DNA]</scope>
    <source>
        <strain evidence="1">HaeL-2018</strain>
    </source>
</reference>
<evidence type="ECO:0000313" key="2">
    <source>
        <dbReference type="Proteomes" id="UP000821853"/>
    </source>
</evidence>
<gene>
    <name evidence="1" type="ORF">HPB48_009453</name>
</gene>
<sequence length="113" mass="12279">MRTGPICQKEGINDSLTEYHWKVASPDDSFNLRDIQSKAFFAPVKAITLDSVYFSSGSRVQCATRAVNSDGDLGLEVQSSPVTVATDAGLCRPPEDDYVGAEPFTAKLRYTGK</sequence>